<dbReference type="Proteomes" id="UP001234989">
    <property type="component" value="Chromosome 10"/>
</dbReference>
<dbReference type="PANTHER" id="PTHR46148">
    <property type="entry name" value="CHROMO DOMAIN-CONTAINING PROTEIN"/>
    <property type="match status" value="1"/>
</dbReference>
<evidence type="ECO:0000256" key="1">
    <source>
        <dbReference type="SAM" id="Phobius"/>
    </source>
</evidence>
<evidence type="ECO:0000313" key="2">
    <source>
        <dbReference type="EMBL" id="WMV51131.1"/>
    </source>
</evidence>
<name>A0AAF0UU35_SOLVR</name>
<protein>
    <submittedName>
        <fullName evidence="2">Uncharacterized protein</fullName>
    </submittedName>
</protein>
<feature type="transmembrane region" description="Helical" evidence="1">
    <location>
        <begin position="80"/>
        <end position="100"/>
    </location>
</feature>
<keyword evidence="1" id="KW-0472">Membrane</keyword>
<dbReference type="PANTHER" id="PTHR46148:SF56">
    <property type="entry name" value="RETROTRANSPOSON PROTEIN"/>
    <property type="match status" value="1"/>
</dbReference>
<gene>
    <name evidence="2" type="ORF">MTR67_044516</name>
</gene>
<keyword evidence="3" id="KW-1185">Reference proteome</keyword>
<reference evidence="2" key="1">
    <citation type="submission" date="2023-08" db="EMBL/GenBank/DDBJ databases">
        <title>A de novo genome assembly of Solanum verrucosum Schlechtendal, a Mexican diploid species geographically isolated from the other diploid A-genome species in potato relatives.</title>
        <authorList>
            <person name="Hosaka K."/>
        </authorList>
    </citation>
    <scope>NUCLEOTIDE SEQUENCE</scope>
    <source>
        <tissue evidence="2">Young leaves</tissue>
    </source>
</reference>
<keyword evidence="1" id="KW-0812">Transmembrane</keyword>
<dbReference type="AlphaFoldDB" id="A0AAF0UU35"/>
<accession>A0AAF0UU35</accession>
<organism evidence="2 3">
    <name type="scientific">Solanum verrucosum</name>
    <dbReference type="NCBI Taxonomy" id="315347"/>
    <lineage>
        <taxon>Eukaryota</taxon>
        <taxon>Viridiplantae</taxon>
        <taxon>Streptophyta</taxon>
        <taxon>Embryophyta</taxon>
        <taxon>Tracheophyta</taxon>
        <taxon>Spermatophyta</taxon>
        <taxon>Magnoliopsida</taxon>
        <taxon>eudicotyledons</taxon>
        <taxon>Gunneridae</taxon>
        <taxon>Pentapetalae</taxon>
        <taxon>asterids</taxon>
        <taxon>lamiids</taxon>
        <taxon>Solanales</taxon>
        <taxon>Solanaceae</taxon>
        <taxon>Solanoideae</taxon>
        <taxon>Solaneae</taxon>
        <taxon>Solanum</taxon>
    </lineage>
</organism>
<keyword evidence="1" id="KW-1133">Transmembrane helix</keyword>
<evidence type="ECO:0000313" key="3">
    <source>
        <dbReference type="Proteomes" id="UP001234989"/>
    </source>
</evidence>
<dbReference type="EMBL" id="CP133621">
    <property type="protein sequence ID" value="WMV51131.1"/>
    <property type="molecule type" value="Genomic_DNA"/>
</dbReference>
<sequence>MSILPLKSLGFKKIHSYEQAPVEILDRQVRKLKNKEISFVKVLWRNQLVKGAIWEARVYMISKYPHFFPYSPILTWGISYSWFVLWDSCILVILLVPYAYL</sequence>
<proteinExistence type="predicted"/>